<sequence>MAGALVVDRQRWLGHRWYRHGFGADGMELDDLLLLGVQDGRPDGALRSLRARSAPADIGPDGPLVAMWSVRGAPHVHRLDRLDFVTAANTPLPTDSGGADAVEAVDAVADALRAVVTGPISKSEASTRVTERVPDELVRWCERCQARHVPDGLFRTAGCRAQILVGADERRGTVLWPAPAHPRERPRQPRATLLDTFFRVNGPTTRAVFAEWLGVEPVDVTSVWKAADLVPVTVDGRRYSLPSALVDDLLSAPPAEGTVLVPPHDPYLRQTDRTLLVPETAYRRLVWRPVSAPGAVLDAGEVVGIWRYRRGGNLVTVTGFEALSAGLRRRIERAAEVLADASGSAKLEVVFDHRE</sequence>
<keyword evidence="1" id="KW-0238">DNA-binding</keyword>
<name>A0A6P1CV55_9NOCA</name>
<gene>
    <name evidence="1" type="ORF">GV791_28335</name>
</gene>
<dbReference type="InterPro" id="IPR009351">
    <property type="entry name" value="AlkZ-like"/>
</dbReference>
<dbReference type="Proteomes" id="UP000471166">
    <property type="component" value="Unassembled WGS sequence"/>
</dbReference>
<dbReference type="EMBL" id="JAAGVB010000076">
    <property type="protein sequence ID" value="NEW36440.1"/>
    <property type="molecule type" value="Genomic_DNA"/>
</dbReference>
<comment type="caution">
    <text evidence="1">The sequence shown here is derived from an EMBL/GenBank/DDBJ whole genome shotgun (WGS) entry which is preliminary data.</text>
</comment>
<dbReference type="Pfam" id="PF06224">
    <property type="entry name" value="AlkZ-like"/>
    <property type="match status" value="1"/>
</dbReference>
<dbReference type="PANTHER" id="PTHR38479:SF2">
    <property type="entry name" value="WINGED HELIX DNA-BINDING DOMAIN-CONTAINING PROTEIN"/>
    <property type="match status" value="1"/>
</dbReference>
<protein>
    <submittedName>
        <fullName evidence="1">Winged helix DNA-binding domain-containing protein</fullName>
    </submittedName>
</protein>
<evidence type="ECO:0000313" key="1">
    <source>
        <dbReference type="EMBL" id="NEW36440.1"/>
    </source>
</evidence>
<proteinExistence type="predicted"/>
<accession>A0A6P1CV55</accession>
<reference evidence="1 2" key="1">
    <citation type="submission" date="2020-01" db="EMBL/GenBank/DDBJ databases">
        <title>Genetics and antimicrobial susceptibilities of Nocardia species isolated from the soil; a comparison with species isolated from humans.</title>
        <authorList>
            <person name="Carrasco G."/>
            <person name="Monzon S."/>
            <person name="Sansegundo M."/>
            <person name="Garcia E."/>
            <person name="Garrido N."/>
            <person name="Medina M.J."/>
            <person name="Villalon P."/>
            <person name="Ramirez-Arocha A.C."/>
            <person name="Jimenez P."/>
            <person name="Cuesta I."/>
            <person name="Valdezate S."/>
        </authorList>
    </citation>
    <scope>NUCLEOTIDE SEQUENCE [LARGE SCALE GENOMIC DNA]</scope>
    <source>
        <strain evidence="1 2">CNM20110626</strain>
    </source>
</reference>
<dbReference type="GO" id="GO:0003677">
    <property type="term" value="F:DNA binding"/>
    <property type="evidence" value="ECO:0007669"/>
    <property type="project" value="UniProtKB-KW"/>
</dbReference>
<dbReference type="PANTHER" id="PTHR38479">
    <property type="entry name" value="LMO0824 PROTEIN"/>
    <property type="match status" value="1"/>
</dbReference>
<evidence type="ECO:0000313" key="2">
    <source>
        <dbReference type="Proteomes" id="UP000471166"/>
    </source>
</evidence>
<dbReference type="RefSeq" id="WP_163847942.1">
    <property type="nucleotide sequence ID" value="NZ_AP026979.1"/>
</dbReference>
<organism evidence="1 2">
    <name type="scientific">Nocardia cyriacigeorgica</name>
    <dbReference type="NCBI Taxonomy" id="135487"/>
    <lineage>
        <taxon>Bacteria</taxon>
        <taxon>Bacillati</taxon>
        <taxon>Actinomycetota</taxon>
        <taxon>Actinomycetes</taxon>
        <taxon>Mycobacteriales</taxon>
        <taxon>Nocardiaceae</taxon>
        <taxon>Nocardia</taxon>
    </lineage>
</organism>
<dbReference type="AlphaFoldDB" id="A0A6P1CV55"/>